<feature type="region of interest" description="Disordered" evidence="1">
    <location>
        <begin position="78"/>
        <end position="106"/>
    </location>
</feature>
<reference evidence="3 4" key="1">
    <citation type="submission" date="2020-06" db="EMBL/GenBank/DDBJ databases">
        <authorList>
            <person name="Li R."/>
            <person name="Bekaert M."/>
        </authorList>
    </citation>
    <scope>NUCLEOTIDE SEQUENCE [LARGE SCALE GENOMIC DNA]</scope>
    <source>
        <strain evidence="4">wild</strain>
    </source>
</reference>
<evidence type="ECO:0000313" key="4">
    <source>
        <dbReference type="Proteomes" id="UP000507470"/>
    </source>
</evidence>
<accession>A0A6J8AKM9</accession>
<feature type="compositionally biased region" description="Polar residues" evidence="1">
    <location>
        <begin position="88"/>
        <end position="106"/>
    </location>
</feature>
<gene>
    <name evidence="3" type="ORF">MCOR_8789</name>
</gene>
<keyword evidence="2" id="KW-0812">Transmembrane</keyword>
<proteinExistence type="predicted"/>
<keyword evidence="2" id="KW-0472">Membrane</keyword>
<protein>
    <submittedName>
        <fullName evidence="3">Uncharacterized protein</fullName>
    </submittedName>
</protein>
<sequence>MCRSKRNTNTKRSVNTLENSDFENNFECQSKIDSSSDDEYVFGLQTESTKGTVNSIKRDQPRICVKINESNINVLIDTGSRGDDDPVNKTNAASLKPSETNSTGDCTGKNCTKNNSDGSLLHMFNNKPMLMRAFYVLFLAVTSIVIVYFVVRAWRIRRKRIGRNNNLFTGKMLTFHKDRRSKHVNKNVHINKK</sequence>
<dbReference type="AlphaFoldDB" id="A0A6J8AKM9"/>
<evidence type="ECO:0000256" key="1">
    <source>
        <dbReference type="SAM" id="MobiDB-lite"/>
    </source>
</evidence>
<evidence type="ECO:0000256" key="2">
    <source>
        <dbReference type="SAM" id="Phobius"/>
    </source>
</evidence>
<keyword evidence="4" id="KW-1185">Reference proteome</keyword>
<name>A0A6J8AKM9_MYTCO</name>
<organism evidence="3 4">
    <name type="scientific">Mytilus coruscus</name>
    <name type="common">Sea mussel</name>
    <dbReference type="NCBI Taxonomy" id="42192"/>
    <lineage>
        <taxon>Eukaryota</taxon>
        <taxon>Metazoa</taxon>
        <taxon>Spiralia</taxon>
        <taxon>Lophotrochozoa</taxon>
        <taxon>Mollusca</taxon>
        <taxon>Bivalvia</taxon>
        <taxon>Autobranchia</taxon>
        <taxon>Pteriomorphia</taxon>
        <taxon>Mytilida</taxon>
        <taxon>Mytiloidea</taxon>
        <taxon>Mytilidae</taxon>
        <taxon>Mytilinae</taxon>
        <taxon>Mytilus</taxon>
    </lineage>
</organism>
<evidence type="ECO:0000313" key="3">
    <source>
        <dbReference type="EMBL" id="CAC5369670.1"/>
    </source>
</evidence>
<dbReference type="Proteomes" id="UP000507470">
    <property type="component" value="Unassembled WGS sequence"/>
</dbReference>
<dbReference type="EMBL" id="CACVKT020001609">
    <property type="protein sequence ID" value="CAC5369670.1"/>
    <property type="molecule type" value="Genomic_DNA"/>
</dbReference>
<feature type="transmembrane region" description="Helical" evidence="2">
    <location>
        <begin position="133"/>
        <end position="151"/>
    </location>
</feature>
<dbReference type="Pfam" id="PF06679">
    <property type="entry name" value="DUF1180"/>
    <property type="match status" value="1"/>
</dbReference>
<keyword evidence="2" id="KW-1133">Transmembrane helix</keyword>
<dbReference type="OrthoDB" id="5917722at2759"/>